<dbReference type="GO" id="GO:0005739">
    <property type="term" value="C:mitochondrion"/>
    <property type="evidence" value="ECO:0007669"/>
    <property type="project" value="UniProtKB-SubCell"/>
</dbReference>
<keyword evidence="17" id="KW-1185">Reference proteome</keyword>
<dbReference type="GO" id="GO:0046872">
    <property type="term" value="F:metal ion binding"/>
    <property type="evidence" value="ECO:0007669"/>
    <property type="project" value="UniProtKB-KW"/>
</dbReference>
<dbReference type="Pfam" id="PF00633">
    <property type="entry name" value="HHH"/>
    <property type="match status" value="1"/>
</dbReference>
<dbReference type="GO" id="GO:0003677">
    <property type="term" value="F:DNA binding"/>
    <property type="evidence" value="ECO:0007669"/>
    <property type="project" value="UniProtKB-UniRule"/>
</dbReference>
<dbReference type="InterPro" id="IPR023170">
    <property type="entry name" value="HhH_base_excis_C"/>
</dbReference>
<evidence type="ECO:0000256" key="2">
    <source>
        <dbReference type="ARBA" id="ARBA00008343"/>
    </source>
</evidence>
<protein>
    <recommendedName>
        <fullName evidence="14">Endonuclease III-like protein 1</fullName>
        <ecNumber evidence="14">3.2.2.-</ecNumber>
        <ecNumber evidence="14">4.2.99.18</ecNumber>
    </recommendedName>
    <alternativeName>
        <fullName evidence="14">Bifunctional DNA N-glycosylase/DNA-(apurinic or apyrimidinic site) lyase</fullName>
        <shortName evidence="14">DNA glycosylase/AP lyase</shortName>
    </alternativeName>
</protein>
<feature type="region of interest" description="Disordered" evidence="15">
    <location>
        <begin position="1"/>
        <end position="70"/>
    </location>
</feature>
<keyword evidence="14" id="KW-0496">Mitochondrion</keyword>
<dbReference type="CDD" id="cd00056">
    <property type="entry name" value="ENDO3c"/>
    <property type="match status" value="1"/>
</dbReference>
<reference evidence="18" key="1">
    <citation type="submission" date="2025-08" db="UniProtKB">
        <authorList>
            <consortium name="RefSeq"/>
        </authorList>
    </citation>
    <scope>IDENTIFICATION</scope>
</reference>
<evidence type="ECO:0000256" key="5">
    <source>
        <dbReference type="ARBA" id="ARBA00022763"/>
    </source>
</evidence>
<accession>A0AAX6SEK5</accession>
<dbReference type="InterPro" id="IPR003265">
    <property type="entry name" value="HhH-GPD_domain"/>
</dbReference>
<evidence type="ECO:0000256" key="12">
    <source>
        <dbReference type="ARBA" id="ARBA00023295"/>
    </source>
</evidence>
<dbReference type="EC" id="3.2.2.-" evidence="14"/>
<evidence type="ECO:0000256" key="10">
    <source>
        <dbReference type="ARBA" id="ARBA00023204"/>
    </source>
</evidence>
<keyword evidence="8" id="KW-0408">Iron</keyword>
<keyword evidence="7" id="KW-0809">Transit peptide</keyword>
<evidence type="ECO:0000259" key="16">
    <source>
        <dbReference type="SMART" id="SM00478"/>
    </source>
</evidence>
<dbReference type="HAMAP" id="MF_03183">
    <property type="entry name" value="Endonuclease_III_Nth"/>
    <property type="match status" value="1"/>
</dbReference>
<dbReference type="GO" id="GO:0005634">
    <property type="term" value="C:nucleus"/>
    <property type="evidence" value="ECO:0007669"/>
    <property type="project" value="UniProtKB-SubCell"/>
</dbReference>
<comment type="caution">
    <text evidence="14">Lacks conserved residue(s) required for the propagation of feature annotation.</text>
</comment>
<comment type="subunit">
    <text evidence="14">Interacts with YBX1.</text>
</comment>
<comment type="similarity">
    <text evidence="2 14">Belongs to the Nth/MutY family.</text>
</comment>
<dbReference type="SUPFAM" id="SSF48150">
    <property type="entry name" value="DNA-glycosylase"/>
    <property type="match status" value="1"/>
</dbReference>
<dbReference type="InterPro" id="IPR011257">
    <property type="entry name" value="DNA_glycosylase"/>
</dbReference>
<keyword evidence="11 14" id="KW-0456">Lyase</keyword>
<comment type="function">
    <text evidence="14">Bifunctional DNA N-glycosylase with associated apurinic/apyrimidinic (AP) lyase function that catalyzes the first step in base excision repair (BER), the primary repair pathway for the repair of oxidative DNA damage. The DNA N-glycosylase activity releases the damaged DNA base from DNA by cleaving the N-glycosidic bond, leaving an AP site. The AP lyase activity cleaves the phosphodiester bond 3' to the AP site by a beta-elimination. Primarily recognizes and repairs oxidative base damage of pyrimidines.</text>
</comment>
<evidence type="ECO:0000256" key="3">
    <source>
        <dbReference type="ARBA" id="ARBA00022485"/>
    </source>
</evidence>
<dbReference type="GeneID" id="101717895"/>
<evidence type="ECO:0000313" key="18">
    <source>
        <dbReference type="RefSeq" id="XP_021106971.1"/>
    </source>
</evidence>
<dbReference type="PANTHER" id="PTHR43286:SF1">
    <property type="entry name" value="ENDONUCLEASE III-LIKE PROTEIN 1"/>
    <property type="match status" value="1"/>
</dbReference>
<dbReference type="FunFam" id="1.10.340.30:FF:000048">
    <property type="entry name" value="Endonuclease III-like protein 1"/>
    <property type="match status" value="1"/>
</dbReference>
<dbReference type="SMART" id="SM00478">
    <property type="entry name" value="ENDO3c"/>
    <property type="match status" value="1"/>
</dbReference>
<dbReference type="PANTHER" id="PTHR43286">
    <property type="entry name" value="ENDONUCLEASE III-LIKE PROTEIN 1"/>
    <property type="match status" value="1"/>
</dbReference>
<keyword evidence="12 14" id="KW-0326">Glycosidase</keyword>
<dbReference type="GO" id="GO:0000703">
    <property type="term" value="F:oxidized pyrimidine nucleobase lesion DNA N-glycosylase activity"/>
    <property type="evidence" value="ECO:0007669"/>
    <property type="project" value="UniProtKB-UniRule"/>
</dbReference>
<keyword evidence="3" id="KW-0004">4Fe-4S</keyword>
<evidence type="ECO:0000256" key="14">
    <source>
        <dbReference type="HAMAP-Rule" id="MF_03183"/>
    </source>
</evidence>
<keyword evidence="4" id="KW-0479">Metal-binding</keyword>
<dbReference type="Pfam" id="PF00730">
    <property type="entry name" value="HhH-GPD"/>
    <property type="match status" value="2"/>
</dbReference>
<feature type="compositionally biased region" description="Basic and acidic residues" evidence="15">
    <location>
        <begin position="57"/>
        <end position="69"/>
    </location>
</feature>
<organism evidence="17 18">
    <name type="scientific">Heterocephalus glaber</name>
    <name type="common">Naked mole rat</name>
    <dbReference type="NCBI Taxonomy" id="10181"/>
    <lineage>
        <taxon>Eukaryota</taxon>
        <taxon>Metazoa</taxon>
        <taxon>Chordata</taxon>
        <taxon>Craniata</taxon>
        <taxon>Vertebrata</taxon>
        <taxon>Euteleostomi</taxon>
        <taxon>Mammalia</taxon>
        <taxon>Eutheria</taxon>
        <taxon>Euarchontoglires</taxon>
        <taxon>Glires</taxon>
        <taxon>Rodentia</taxon>
        <taxon>Hystricomorpha</taxon>
        <taxon>Bathyergidae</taxon>
        <taxon>Heterocephalus</taxon>
    </lineage>
</organism>
<comment type="subcellular location">
    <subcellularLocation>
        <location evidence="14">Nucleus</location>
    </subcellularLocation>
    <subcellularLocation>
        <location evidence="14">Mitochondrion</location>
    </subcellularLocation>
</comment>
<keyword evidence="9" id="KW-0411">Iron-sulfur</keyword>
<evidence type="ECO:0000313" key="17">
    <source>
        <dbReference type="Proteomes" id="UP000694906"/>
    </source>
</evidence>
<proteinExistence type="inferred from homology"/>
<dbReference type="GO" id="GO:0140078">
    <property type="term" value="F:class I DNA-(apurinic or apyrimidinic site) endonuclease activity"/>
    <property type="evidence" value="ECO:0007669"/>
    <property type="project" value="UniProtKB-EC"/>
</dbReference>
<sequence>MMAAARMLRRGQSRATGVGSWGNGEEPAPPGNQEVAAESRKSHRPVKRQRKAQRLHVAYEDSHGEKSEGAEPLAVTVWEPQDWCQQLANIRTMRNRKDAPVDQLGAEHCCDPSAPPKQVQRYQVLLALMLSSQTKDQVTAGAMQRLRAQGLTVNRILQTDDNTLGKLIYPVGFWRVSLAHGDRAGVTLAWQRHRRQRSKVKFIKQTSAILQQRYDGDIPASLAELVALPGVGPKMAHLAMAVAWGTVSGIAVDTHVHRIANRLRWTRRMTKSPEETRAALEEWLPRELWHEINGLLVGFGQQICLPIHPRCQACLNQALCPAAQSL</sequence>
<name>A0AAX6SEK5_HETGA</name>
<keyword evidence="14" id="KW-0539">Nucleus</keyword>
<evidence type="ECO:0000256" key="7">
    <source>
        <dbReference type="ARBA" id="ARBA00022946"/>
    </source>
</evidence>
<dbReference type="CTD" id="4913"/>
<dbReference type="InterPro" id="IPR004036">
    <property type="entry name" value="Endonuclease-III-like_CS2"/>
</dbReference>
<dbReference type="InterPro" id="IPR000445">
    <property type="entry name" value="HhH_motif"/>
</dbReference>
<dbReference type="GO" id="GO:0006285">
    <property type="term" value="P:base-excision repair, AP site formation"/>
    <property type="evidence" value="ECO:0007669"/>
    <property type="project" value="UniProtKB-UniRule"/>
</dbReference>
<evidence type="ECO:0000256" key="15">
    <source>
        <dbReference type="SAM" id="MobiDB-lite"/>
    </source>
</evidence>
<evidence type="ECO:0000256" key="6">
    <source>
        <dbReference type="ARBA" id="ARBA00022801"/>
    </source>
</evidence>
<dbReference type="PROSITE" id="PS01155">
    <property type="entry name" value="ENDONUCLEASE_III_2"/>
    <property type="match status" value="1"/>
</dbReference>
<dbReference type="Gene3D" id="1.10.340.30">
    <property type="entry name" value="Hypothetical protein, domain 2"/>
    <property type="match status" value="2"/>
</dbReference>
<evidence type="ECO:0000256" key="13">
    <source>
        <dbReference type="ARBA" id="ARBA00044632"/>
    </source>
</evidence>
<evidence type="ECO:0000256" key="11">
    <source>
        <dbReference type="ARBA" id="ARBA00023239"/>
    </source>
</evidence>
<dbReference type="SMART" id="SM00525">
    <property type="entry name" value="FES"/>
    <property type="match status" value="1"/>
</dbReference>
<comment type="cofactor">
    <cofactor evidence="1">
        <name>[4Fe-4S] cluster</name>
        <dbReference type="ChEBI" id="CHEBI:49883"/>
    </cofactor>
</comment>
<dbReference type="Gene3D" id="1.10.1670.10">
    <property type="entry name" value="Helix-hairpin-Helix base-excision DNA repair enzymes (C-terminal)"/>
    <property type="match status" value="1"/>
</dbReference>
<evidence type="ECO:0000256" key="1">
    <source>
        <dbReference type="ARBA" id="ARBA00001966"/>
    </source>
</evidence>
<keyword evidence="6 14" id="KW-0378">Hydrolase</keyword>
<dbReference type="InterPro" id="IPR030841">
    <property type="entry name" value="NTH1"/>
</dbReference>
<gene>
    <name evidence="18" type="primary">Nthl1</name>
    <name evidence="14" type="synonym">NTHL1</name>
</gene>
<keyword evidence="10 14" id="KW-0234">DNA repair</keyword>
<evidence type="ECO:0000256" key="4">
    <source>
        <dbReference type="ARBA" id="ARBA00022723"/>
    </source>
</evidence>
<evidence type="ECO:0000256" key="8">
    <source>
        <dbReference type="ARBA" id="ARBA00023004"/>
    </source>
</evidence>
<dbReference type="GO" id="GO:0051539">
    <property type="term" value="F:4 iron, 4 sulfur cluster binding"/>
    <property type="evidence" value="ECO:0007669"/>
    <property type="project" value="UniProtKB-KW"/>
</dbReference>
<dbReference type="GO" id="GO:0006289">
    <property type="term" value="P:nucleotide-excision repair"/>
    <property type="evidence" value="ECO:0007669"/>
    <property type="project" value="TreeGrafter"/>
</dbReference>
<dbReference type="Proteomes" id="UP000694906">
    <property type="component" value="Unplaced"/>
</dbReference>
<dbReference type="FunFam" id="1.10.1670.10:FF:000003">
    <property type="entry name" value="Endonuclease III homolog"/>
    <property type="match status" value="1"/>
</dbReference>
<dbReference type="InterPro" id="IPR003651">
    <property type="entry name" value="Endonuclease3_FeS-loop_motif"/>
</dbReference>
<evidence type="ECO:0000256" key="9">
    <source>
        <dbReference type="ARBA" id="ARBA00023014"/>
    </source>
</evidence>
<feature type="domain" description="HhH-GPD" evidence="16">
    <location>
        <begin position="130"/>
        <end position="302"/>
    </location>
</feature>
<dbReference type="EC" id="4.2.99.18" evidence="14"/>
<dbReference type="RefSeq" id="XP_021106971.1">
    <property type="nucleotide sequence ID" value="XM_021251312.1"/>
</dbReference>
<dbReference type="AlphaFoldDB" id="A0AAX6SEK5"/>
<keyword evidence="5 14" id="KW-0227">DNA damage</keyword>
<comment type="catalytic activity">
    <reaction evidence="13 14">
        <text>2'-deoxyribonucleotide-(2'-deoxyribose 5'-phosphate)-2'-deoxyribonucleotide-DNA = a 3'-end 2'-deoxyribonucleotide-(2,3-dehydro-2,3-deoxyribose 5'-phosphate)-DNA + a 5'-end 5'-phospho-2'-deoxyribonucleoside-DNA + H(+)</text>
        <dbReference type="Rhea" id="RHEA:66592"/>
        <dbReference type="Rhea" id="RHEA-COMP:13180"/>
        <dbReference type="Rhea" id="RHEA-COMP:16897"/>
        <dbReference type="Rhea" id="RHEA-COMP:17067"/>
        <dbReference type="ChEBI" id="CHEBI:15378"/>
        <dbReference type="ChEBI" id="CHEBI:136412"/>
        <dbReference type="ChEBI" id="CHEBI:157695"/>
        <dbReference type="ChEBI" id="CHEBI:167181"/>
        <dbReference type="EC" id="4.2.99.18"/>
    </reaction>
</comment>
<feature type="compositionally biased region" description="Basic residues" evidence="15">
    <location>
        <begin position="41"/>
        <end position="54"/>
    </location>
</feature>